<keyword evidence="5" id="KW-0813">Transport</keyword>
<keyword evidence="3 5" id="KW-1133">Transmembrane helix</keyword>
<dbReference type="PANTHER" id="PTHR43229:SF2">
    <property type="entry name" value="NODULATION PROTEIN J"/>
    <property type="match status" value="1"/>
</dbReference>
<evidence type="ECO:0000259" key="6">
    <source>
        <dbReference type="PROSITE" id="PS51012"/>
    </source>
</evidence>
<dbReference type="Proteomes" id="UP000242263">
    <property type="component" value="Unassembled WGS sequence"/>
</dbReference>
<comment type="caution">
    <text evidence="7">The sequence shown here is derived from an EMBL/GenBank/DDBJ whole genome shotgun (WGS) entry which is preliminary data.</text>
</comment>
<dbReference type="AlphaFoldDB" id="A0A2I1M1C1"/>
<feature type="transmembrane region" description="Helical" evidence="5">
    <location>
        <begin position="100"/>
        <end position="127"/>
    </location>
</feature>
<feature type="transmembrane region" description="Helical" evidence="5">
    <location>
        <begin position="167"/>
        <end position="188"/>
    </location>
</feature>
<proteinExistence type="inferred from homology"/>
<dbReference type="GO" id="GO:0140359">
    <property type="term" value="F:ABC-type transporter activity"/>
    <property type="evidence" value="ECO:0007669"/>
    <property type="project" value="InterPro"/>
</dbReference>
<comment type="subcellular location">
    <subcellularLocation>
        <location evidence="5">Cell membrane</location>
        <topology evidence="5">Multi-pass membrane protein</topology>
    </subcellularLocation>
    <subcellularLocation>
        <location evidence="1">Membrane</location>
        <topology evidence="1">Multi-pass membrane protein</topology>
    </subcellularLocation>
</comment>
<keyword evidence="4 5" id="KW-0472">Membrane</keyword>
<keyword evidence="5" id="KW-1003">Cell membrane</keyword>
<feature type="transmembrane region" description="Helical" evidence="5">
    <location>
        <begin position="139"/>
        <end position="160"/>
    </location>
</feature>
<feature type="transmembrane region" description="Helical" evidence="5">
    <location>
        <begin position="59"/>
        <end position="79"/>
    </location>
</feature>
<feature type="domain" description="ABC transmembrane type-2" evidence="6">
    <location>
        <begin position="20"/>
        <end position="248"/>
    </location>
</feature>
<sequence length="263" mass="28470">MSFYWRKSNYRKYAELEFSAHVYYADIYSTSATFLYLLFSGLLSAPHTAQASLTQASLAAMLGSCSVSTSLIVSEALAWDRLEGTTTFVMLAPRSPWALWTGRVLALMGVNMLSNIVTLFATLSLVSMHTLTAISWRDLLVLTLVTLISSTGFGISRAALSMLMKDIYTLSNFLSAVLPIIGGIIAPVSSLPSPPPPQTTVSVLPLPHISNAARSLMNHSAHAYSSMFMAVIVVCVWALVGCAIWSSALVVQRRRGTLTRVGI</sequence>
<dbReference type="InterPro" id="IPR051784">
    <property type="entry name" value="Nod_factor_ABC_transporter"/>
</dbReference>
<evidence type="ECO:0000256" key="5">
    <source>
        <dbReference type="RuleBase" id="RU361157"/>
    </source>
</evidence>
<gene>
    <name evidence="7" type="ORF">CYJ32_07975</name>
</gene>
<dbReference type="EMBL" id="PKGU01000012">
    <property type="protein sequence ID" value="PKZ13940.1"/>
    <property type="molecule type" value="Genomic_DNA"/>
</dbReference>
<evidence type="ECO:0000313" key="8">
    <source>
        <dbReference type="Proteomes" id="UP000242263"/>
    </source>
</evidence>
<evidence type="ECO:0000256" key="3">
    <source>
        <dbReference type="ARBA" id="ARBA00022989"/>
    </source>
</evidence>
<dbReference type="InterPro" id="IPR047817">
    <property type="entry name" value="ABC2_TM_bact-type"/>
</dbReference>
<organism evidence="7 8">
    <name type="scientific">Alloscardovia omnicolens</name>
    <dbReference type="NCBI Taxonomy" id="419015"/>
    <lineage>
        <taxon>Bacteria</taxon>
        <taxon>Bacillati</taxon>
        <taxon>Actinomycetota</taxon>
        <taxon>Actinomycetes</taxon>
        <taxon>Bifidobacteriales</taxon>
        <taxon>Bifidobacteriaceae</taxon>
        <taxon>Alloscardovia</taxon>
    </lineage>
</organism>
<evidence type="ECO:0000256" key="2">
    <source>
        <dbReference type="ARBA" id="ARBA00022692"/>
    </source>
</evidence>
<protein>
    <recommendedName>
        <fullName evidence="5">Transport permease protein</fullName>
    </recommendedName>
</protein>
<evidence type="ECO:0000313" key="7">
    <source>
        <dbReference type="EMBL" id="PKZ13940.1"/>
    </source>
</evidence>
<feature type="transmembrane region" description="Helical" evidence="5">
    <location>
        <begin position="21"/>
        <end position="39"/>
    </location>
</feature>
<dbReference type="RefSeq" id="WP_101541654.1">
    <property type="nucleotide sequence ID" value="NZ_JASOXD010000025.1"/>
</dbReference>
<feature type="transmembrane region" description="Helical" evidence="5">
    <location>
        <begin position="227"/>
        <end position="251"/>
    </location>
</feature>
<evidence type="ECO:0000256" key="1">
    <source>
        <dbReference type="ARBA" id="ARBA00004141"/>
    </source>
</evidence>
<comment type="similarity">
    <text evidence="5">Belongs to the ABC-2 integral membrane protein family.</text>
</comment>
<dbReference type="InterPro" id="IPR013525">
    <property type="entry name" value="ABC2_TM"/>
</dbReference>
<name>A0A2I1M1C1_9BIFI</name>
<reference evidence="7 8" key="1">
    <citation type="submission" date="2017-12" db="EMBL/GenBank/DDBJ databases">
        <title>Phylogenetic diversity of female urinary microbiome.</title>
        <authorList>
            <person name="Thomas-White K."/>
            <person name="Wolfe A.J."/>
        </authorList>
    </citation>
    <scope>NUCLEOTIDE SEQUENCE [LARGE SCALE GENOMIC DNA]</scope>
    <source>
        <strain evidence="7 8">UMB0064</strain>
    </source>
</reference>
<evidence type="ECO:0000256" key="4">
    <source>
        <dbReference type="ARBA" id="ARBA00023136"/>
    </source>
</evidence>
<dbReference type="PROSITE" id="PS51012">
    <property type="entry name" value="ABC_TM2"/>
    <property type="match status" value="1"/>
</dbReference>
<dbReference type="GO" id="GO:0005886">
    <property type="term" value="C:plasma membrane"/>
    <property type="evidence" value="ECO:0007669"/>
    <property type="project" value="UniProtKB-SubCell"/>
</dbReference>
<dbReference type="Pfam" id="PF01061">
    <property type="entry name" value="ABC2_membrane"/>
    <property type="match status" value="1"/>
</dbReference>
<keyword evidence="2 5" id="KW-0812">Transmembrane</keyword>
<dbReference type="PANTHER" id="PTHR43229">
    <property type="entry name" value="NODULATION PROTEIN J"/>
    <property type="match status" value="1"/>
</dbReference>
<accession>A0A2I1M1C1</accession>